<dbReference type="Pfam" id="PF01783">
    <property type="entry name" value="Ribosomal_L32p"/>
    <property type="match status" value="1"/>
</dbReference>
<feature type="region of interest" description="Disordered" evidence="6">
    <location>
        <begin position="1"/>
        <end position="20"/>
    </location>
</feature>
<sequence length="60" mass="6938">MPLPKRRHSNARTRKRRSHHALTIPGLAECSNCHEQKLPHRVCSSCGYYGGREIVKREEV</sequence>
<dbReference type="GO" id="GO:0015934">
    <property type="term" value="C:large ribosomal subunit"/>
    <property type="evidence" value="ECO:0007669"/>
    <property type="project" value="InterPro"/>
</dbReference>
<keyword evidence="8" id="KW-1185">Reference proteome</keyword>
<evidence type="ECO:0000256" key="6">
    <source>
        <dbReference type="SAM" id="MobiDB-lite"/>
    </source>
</evidence>
<evidence type="ECO:0000256" key="4">
    <source>
        <dbReference type="ARBA" id="ARBA00035178"/>
    </source>
</evidence>
<dbReference type="OrthoDB" id="9812874at2"/>
<evidence type="ECO:0000313" key="8">
    <source>
        <dbReference type="Proteomes" id="UP000241436"/>
    </source>
</evidence>
<dbReference type="InterPro" id="IPR002677">
    <property type="entry name" value="Ribosomal_bL32"/>
</dbReference>
<dbReference type="HAMAP" id="MF_00340">
    <property type="entry name" value="Ribosomal_bL32"/>
    <property type="match status" value="1"/>
</dbReference>
<evidence type="ECO:0000256" key="3">
    <source>
        <dbReference type="ARBA" id="ARBA00023274"/>
    </source>
</evidence>
<evidence type="ECO:0000256" key="1">
    <source>
        <dbReference type="ARBA" id="ARBA00008560"/>
    </source>
</evidence>
<keyword evidence="2 5" id="KW-0689">Ribosomal protein</keyword>
<dbReference type="EMBL" id="NVQC01000024">
    <property type="protein sequence ID" value="PTL35371.1"/>
    <property type="molecule type" value="Genomic_DNA"/>
</dbReference>
<gene>
    <name evidence="5" type="primary">rpmF</name>
    <name evidence="7" type="ORF">CLG94_09895</name>
</gene>
<dbReference type="InterPro" id="IPR044957">
    <property type="entry name" value="Ribosomal_bL32_bact"/>
</dbReference>
<dbReference type="NCBIfam" id="TIGR01031">
    <property type="entry name" value="rpmF_bact"/>
    <property type="match status" value="1"/>
</dbReference>
<dbReference type="GO" id="GO:0003735">
    <property type="term" value="F:structural constituent of ribosome"/>
    <property type="evidence" value="ECO:0007669"/>
    <property type="project" value="InterPro"/>
</dbReference>
<comment type="caution">
    <text evidence="7">The sequence shown here is derived from an EMBL/GenBank/DDBJ whole genome shotgun (WGS) entry which is preliminary data.</text>
</comment>
<dbReference type="GO" id="GO:0006412">
    <property type="term" value="P:translation"/>
    <property type="evidence" value="ECO:0007669"/>
    <property type="project" value="UniProtKB-UniRule"/>
</dbReference>
<evidence type="ECO:0000256" key="2">
    <source>
        <dbReference type="ARBA" id="ARBA00022980"/>
    </source>
</evidence>
<reference evidence="8" key="2">
    <citation type="journal article" date="2018" name="Environ. Microbiol.">
        <title>Bloom of a denitrifying methanotroph, 'Candidatus Methylomirabilis limnetica', in a deep stratified lake.</title>
        <authorList>
            <person name="Graf J.S."/>
            <person name="Mayr M.J."/>
            <person name="Marchant H.K."/>
            <person name="Tienken D."/>
            <person name="Hach P.F."/>
            <person name="Brand A."/>
            <person name="Schubert C.J."/>
            <person name="Kuypers M.M."/>
            <person name="Milucka J."/>
        </authorList>
    </citation>
    <scope>NUCLEOTIDE SEQUENCE [LARGE SCALE GENOMIC DNA]</scope>
    <source>
        <strain evidence="8">Zug</strain>
    </source>
</reference>
<reference evidence="7 8" key="1">
    <citation type="submission" date="2017-09" db="EMBL/GenBank/DDBJ databases">
        <title>Bloom of a denitrifying methanotroph, Candidatus Methylomirabilis limnetica, in a deep stratified lake.</title>
        <authorList>
            <person name="Graf J.S."/>
            <person name="Marchant H.K."/>
            <person name="Tienken D."/>
            <person name="Hach P.F."/>
            <person name="Brand A."/>
            <person name="Schubert C.J."/>
            <person name="Kuypers M.M."/>
            <person name="Milucka J."/>
        </authorList>
    </citation>
    <scope>NUCLEOTIDE SEQUENCE [LARGE SCALE GENOMIC DNA]</scope>
    <source>
        <strain evidence="7 8">Zug</strain>
    </source>
</reference>
<organism evidence="7 8">
    <name type="scientific">Candidatus Methylomirabilis limnetica</name>
    <dbReference type="NCBI Taxonomy" id="2033718"/>
    <lineage>
        <taxon>Bacteria</taxon>
        <taxon>Candidatus Methylomirabilota</taxon>
        <taxon>Candidatus Methylomirabilia</taxon>
        <taxon>Candidatus Methylomirabilales</taxon>
        <taxon>Candidatus Methylomirabilaceae</taxon>
        <taxon>Candidatus Methylomirabilis</taxon>
    </lineage>
</organism>
<dbReference type="InterPro" id="IPR011332">
    <property type="entry name" value="Ribosomal_zn-bd"/>
</dbReference>
<name>A0A2T4TW84_9BACT</name>
<dbReference type="Proteomes" id="UP000241436">
    <property type="component" value="Unassembled WGS sequence"/>
</dbReference>
<comment type="similarity">
    <text evidence="1 5">Belongs to the bacterial ribosomal protein bL32 family.</text>
</comment>
<evidence type="ECO:0000256" key="5">
    <source>
        <dbReference type="HAMAP-Rule" id="MF_00340"/>
    </source>
</evidence>
<accession>A0A2T4TW84</accession>
<evidence type="ECO:0000313" key="7">
    <source>
        <dbReference type="EMBL" id="PTL35371.1"/>
    </source>
</evidence>
<proteinExistence type="inferred from homology"/>
<keyword evidence="3 5" id="KW-0687">Ribonucleoprotein</keyword>
<protein>
    <recommendedName>
        <fullName evidence="4 5">Large ribosomal subunit protein bL32</fullName>
    </recommendedName>
</protein>
<dbReference type="AlphaFoldDB" id="A0A2T4TW84"/>
<dbReference type="PANTHER" id="PTHR35534">
    <property type="entry name" value="50S RIBOSOMAL PROTEIN L32"/>
    <property type="match status" value="1"/>
</dbReference>
<dbReference type="PANTHER" id="PTHR35534:SF1">
    <property type="entry name" value="LARGE RIBOSOMAL SUBUNIT PROTEIN BL32"/>
    <property type="match status" value="1"/>
</dbReference>
<dbReference type="SUPFAM" id="SSF57829">
    <property type="entry name" value="Zn-binding ribosomal proteins"/>
    <property type="match status" value="1"/>
</dbReference>